<evidence type="ECO:0000313" key="1">
    <source>
        <dbReference type="EMBL" id="ESZ94545.1"/>
    </source>
</evidence>
<gene>
    <name evidence="1" type="ORF">SBOR_5088</name>
</gene>
<comment type="caution">
    <text evidence="1">The sequence shown here is derived from an EMBL/GenBank/DDBJ whole genome shotgun (WGS) entry which is preliminary data.</text>
</comment>
<dbReference type="Proteomes" id="UP000019487">
    <property type="component" value="Unassembled WGS sequence"/>
</dbReference>
<dbReference type="EMBL" id="AYSA01000239">
    <property type="protein sequence ID" value="ESZ94545.1"/>
    <property type="molecule type" value="Genomic_DNA"/>
</dbReference>
<sequence>MGRYELLICTARHAKTAKRGRNEKMKDIQYHTVQNSSNNICDLATLHGMVWHDLARSGMVWSETERKDMMHSKEYRIGQDMT</sequence>
<evidence type="ECO:0000313" key="2">
    <source>
        <dbReference type="Proteomes" id="UP000019487"/>
    </source>
</evidence>
<dbReference type="HOGENOM" id="CLU_2559622_0_0_1"/>
<dbReference type="AlphaFoldDB" id="W9CJ36"/>
<reference evidence="1 2" key="1">
    <citation type="journal article" date="2014" name="Genome Announc.">
        <title>Draft genome sequence of Sclerotinia borealis, a psychrophilic plant pathogenic fungus.</title>
        <authorList>
            <person name="Mardanov A.V."/>
            <person name="Beletsky A.V."/>
            <person name="Kadnikov V.V."/>
            <person name="Ignatov A.N."/>
            <person name="Ravin N.V."/>
        </authorList>
    </citation>
    <scope>NUCLEOTIDE SEQUENCE [LARGE SCALE GENOMIC DNA]</scope>
    <source>
        <strain evidence="2">F-4157</strain>
    </source>
</reference>
<name>W9CJ36_SCLBF</name>
<protein>
    <submittedName>
        <fullName evidence="1">Uncharacterized protein</fullName>
    </submittedName>
</protein>
<proteinExistence type="predicted"/>
<organism evidence="1 2">
    <name type="scientific">Sclerotinia borealis (strain F-4128)</name>
    <dbReference type="NCBI Taxonomy" id="1432307"/>
    <lineage>
        <taxon>Eukaryota</taxon>
        <taxon>Fungi</taxon>
        <taxon>Dikarya</taxon>
        <taxon>Ascomycota</taxon>
        <taxon>Pezizomycotina</taxon>
        <taxon>Leotiomycetes</taxon>
        <taxon>Helotiales</taxon>
        <taxon>Sclerotiniaceae</taxon>
        <taxon>Sclerotinia</taxon>
    </lineage>
</organism>
<accession>W9CJ36</accession>
<keyword evidence="2" id="KW-1185">Reference proteome</keyword>